<dbReference type="Pfam" id="PF14155">
    <property type="entry name" value="DUF4307"/>
    <property type="match status" value="1"/>
</dbReference>
<evidence type="ECO:0000256" key="2">
    <source>
        <dbReference type="SAM" id="Phobius"/>
    </source>
</evidence>
<organism evidence="3 4">
    <name type="scientific">Angustibacter luteus</name>
    <dbReference type="NCBI Taxonomy" id="658456"/>
    <lineage>
        <taxon>Bacteria</taxon>
        <taxon>Bacillati</taxon>
        <taxon>Actinomycetota</taxon>
        <taxon>Actinomycetes</taxon>
        <taxon>Kineosporiales</taxon>
        <taxon>Kineosporiaceae</taxon>
    </lineage>
</organism>
<dbReference type="InterPro" id="IPR025443">
    <property type="entry name" value="DUF4307"/>
</dbReference>
<keyword evidence="2" id="KW-1133">Transmembrane helix</keyword>
<dbReference type="EMBL" id="JBHSRD010000008">
    <property type="protein sequence ID" value="MFC6008896.1"/>
    <property type="molecule type" value="Genomic_DNA"/>
</dbReference>
<keyword evidence="2" id="KW-0472">Membrane</keyword>
<dbReference type="RefSeq" id="WP_345717433.1">
    <property type="nucleotide sequence ID" value="NZ_BAABFP010000007.1"/>
</dbReference>
<gene>
    <name evidence="3" type="ORF">ACFQDO_17315</name>
</gene>
<dbReference type="Proteomes" id="UP001596189">
    <property type="component" value="Unassembled WGS sequence"/>
</dbReference>
<name>A0ABW1JJ41_9ACTN</name>
<keyword evidence="4" id="KW-1185">Reference proteome</keyword>
<evidence type="ECO:0000313" key="4">
    <source>
        <dbReference type="Proteomes" id="UP001596189"/>
    </source>
</evidence>
<protein>
    <submittedName>
        <fullName evidence="3">DUF4307 domain-containing protein</fullName>
    </submittedName>
</protein>
<feature type="transmembrane region" description="Helical" evidence="2">
    <location>
        <begin position="24"/>
        <end position="45"/>
    </location>
</feature>
<reference evidence="4" key="1">
    <citation type="journal article" date="2019" name="Int. J. Syst. Evol. Microbiol.">
        <title>The Global Catalogue of Microorganisms (GCM) 10K type strain sequencing project: providing services to taxonomists for standard genome sequencing and annotation.</title>
        <authorList>
            <consortium name="The Broad Institute Genomics Platform"/>
            <consortium name="The Broad Institute Genome Sequencing Center for Infectious Disease"/>
            <person name="Wu L."/>
            <person name="Ma J."/>
        </authorList>
    </citation>
    <scope>NUCLEOTIDE SEQUENCE [LARGE SCALE GENOMIC DNA]</scope>
    <source>
        <strain evidence="4">KACC 14249</strain>
    </source>
</reference>
<evidence type="ECO:0000313" key="3">
    <source>
        <dbReference type="EMBL" id="MFC6008896.1"/>
    </source>
</evidence>
<evidence type="ECO:0000256" key="1">
    <source>
        <dbReference type="SAM" id="MobiDB-lite"/>
    </source>
</evidence>
<accession>A0ABW1JJ41</accession>
<proteinExistence type="predicted"/>
<sequence length="134" mass="13855">MATDRTQLPPGRYGPAPSPGRRRAGLVVAALAVLVALAWVVWAGLGQASADVRWSDVGFVIRGDTSVDVTYDVGKDKAATVVCTLKALDRNKTAVGIAQVTVGPADAKVTRRTDAVRTSAQAVTGVVDRCAVAP</sequence>
<comment type="caution">
    <text evidence="3">The sequence shown here is derived from an EMBL/GenBank/DDBJ whole genome shotgun (WGS) entry which is preliminary data.</text>
</comment>
<feature type="region of interest" description="Disordered" evidence="1">
    <location>
        <begin position="1"/>
        <end position="21"/>
    </location>
</feature>
<keyword evidence="2" id="KW-0812">Transmembrane</keyword>